<keyword evidence="1" id="KW-0812">Transmembrane</keyword>
<accession>A0AAE9YB50</accession>
<protein>
    <submittedName>
        <fullName evidence="2">Uncharacterized protein</fullName>
    </submittedName>
</protein>
<dbReference type="RefSeq" id="WP_272738709.1">
    <property type="nucleotide sequence ID" value="NZ_CP116942.1"/>
</dbReference>
<dbReference type="KEGG" id="ima:PO878_10725"/>
<keyword evidence="3" id="KW-1185">Reference proteome</keyword>
<reference evidence="2" key="1">
    <citation type="submission" date="2023-01" db="EMBL/GenBank/DDBJ databases">
        <title>The diversity of Class Acidimicrobiia in South China Sea sediment environments and the proposal of Iamia marina sp. nov., a novel species of the genus Iamia.</title>
        <authorList>
            <person name="He Y."/>
            <person name="Tian X."/>
        </authorList>
    </citation>
    <scope>NUCLEOTIDE SEQUENCE</scope>
    <source>
        <strain evidence="2">DSM 19957</strain>
    </source>
</reference>
<name>A0AAE9YB50_9ACTN</name>
<feature type="transmembrane region" description="Helical" evidence="1">
    <location>
        <begin position="81"/>
        <end position="100"/>
    </location>
</feature>
<dbReference type="EMBL" id="CP116942">
    <property type="protein sequence ID" value="WCO69196.1"/>
    <property type="molecule type" value="Genomic_DNA"/>
</dbReference>
<evidence type="ECO:0000256" key="1">
    <source>
        <dbReference type="SAM" id="Phobius"/>
    </source>
</evidence>
<feature type="transmembrane region" description="Helical" evidence="1">
    <location>
        <begin position="46"/>
        <end position="69"/>
    </location>
</feature>
<keyword evidence="1" id="KW-0472">Membrane</keyword>
<evidence type="ECO:0000313" key="2">
    <source>
        <dbReference type="EMBL" id="WCO69196.1"/>
    </source>
</evidence>
<organism evidence="2 3">
    <name type="scientific">Iamia majanohamensis</name>
    <dbReference type="NCBI Taxonomy" id="467976"/>
    <lineage>
        <taxon>Bacteria</taxon>
        <taxon>Bacillati</taxon>
        <taxon>Actinomycetota</taxon>
        <taxon>Acidimicrobiia</taxon>
        <taxon>Acidimicrobiales</taxon>
        <taxon>Iamiaceae</taxon>
        <taxon>Iamia</taxon>
    </lineage>
</organism>
<sequence length="111" mass="12070">MAKGRGESEDDRSPVEGATEVWHLVRDYAKQETVEPLKGLVSYLKWGLIGSLLLAIGITELVVALLRAVQSEGASVFDGRWSFVPYIITLVVATVVLLLAKRAITSGRSET</sequence>
<gene>
    <name evidence="2" type="ORF">PO878_10725</name>
</gene>
<dbReference type="Proteomes" id="UP001216390">
    <property type="component" value="Chromosome"/>
</dbReference>
<proteinExistence type="predicted"/>
<dbReference type="AlphaFoldDB" id="A0AAE9YB50"/>
<keyword evidence="1" id="KW-1133">Transmembrane helix</keyword>
<evidence type="ECO:0000313" key="3">
    <source>
        <dbReference type="Proteomes" id="UP001216390"/>
    </source>
</evidence>